<dbReference type="InterPro" id="IPR028087">
    <property type="entry name" value="Tad_N"/>
</dbReference>
<dbReference type="Proteomes" id="UP000471648">
    <property type="component" value="Unassembled WGS sequence"/>
</dbReference>
<keyword evidence="5" id="KW-1185">Reference proteome</keyword>
<protein>
    <submittedName>
        <fullName evidence="2">Pilus assembly protein TadG-related protein</fullName>
    </submittedName>
</protein>
<evidence type="ECO:0000259" key="1">
    <source>
        <dbReference type="Pfam" id="PF13400"/>
    </source>
</evidence>
<comment type="caution">
    <text evidence="3">The sequence shown here is derived from an EMBL/GenBank/DDBJ whole genome shotgun (WGS) entry which is preliminary data.</text>
</comment>
<evidence type="ECO:0000313" key="2">
    <source>
        <dbReference type="EMBL" id="MER0429499.1"/>
    </source>
</evidence>
<evidence type="ECO:0000313" key="3">
    <source>
        <dbReference type="EMBL" id="NEB66438.1"/>
    </source>
</evidence>
<reference evidence="3 4" key="1">
    <citation type="submission" date="2020-01" db="EMBL/GenBank/DDBJ databases">
        <title>Insect and environment-associated Actinomycetes.</title>
        <authorList>
            <person name="Currrie C."/>
            <person name="Chevrette M."/>
            <person name="Carlson C."/>
            <person name="Stubbendieck R."/>
            <person name="Wendt-Pienkowski E."/>
        </authorList>
    </citation>
    <scope>NUCLEOTIDE SEQUENCE [LARGE SCALE GENOMIC DNA]</scope>
    <source>
        <strain evidence="3 4">SID14438</strain>
    </source>
</reference>
<dbReference type="AlphaFoldDB" id="A0A6N9V5D4"/>
<name>A0A6N9V5D4_STRMI</name>
<accession>A0A6N9V5D4</accession>
<proteinExistence type="predicted"/>
<evidence type="ECO:0000313" key="5">
    <source>
        <dbReference type="Proteomes" id="UP001456562"/>
    </source>
</evidence>
<organism evidence="3 4">
    <name type="scientific">Streptomyces microflavus</name>
    <name type="common">Streptomyces lipmanii</name>
    <dbReference type="NCBI Taxonomy" id="1919"/>
    <lineage>
        <taxon>Bacteria</taxon>
        <taxon>Bacillati</taxon>
        <taxon>Actinomycetota</taxon>
        <taxon>Actinomycetes</taxon>
        <taxon>Kitasatosporales</taxon>
        <taxon>Streptomycetaceae</taxon>
        <taxon>Streptomyces</taxon>
    </lineage>
</organism>
<reference evidence="2 5" key="2">
    <citation type="submission" date="2024-01" db="EMBL/GenBank/DDBJ databases">
        <title>Metagenomic exploration of the rhizosphere soil microbial community and their significance in facilitating the development of wild simulated ginseng.</title>
        <authorList>
            <person name="Huang J."/>
        </authorList>
    </citation>
    <scope>NUCLEOTIDE SEQUENCE [LARGE SCALE GENOMIC DNA]</scope>
    <source>
        <strain evidence="2 5">WY141</strain>
    </source>
</reference>
<dbReference type="Proteomes" id="UP001456562">
    <property type="component" value="Unassembled WGS sequence"/>
</dbReference>
<gene>
    <name evidence="2" type="ORF">ABR748_35685</name>
    <name evidence="3" type="ORF">G3I39_05100</name>
</gene>
<dbReference type="EMBL" id="JAAGME010000244">
    <property type="protein sequence ID" value="NEB66438.1"/>
    <property type="molecule type" value="Genomic_DNA"/>
</dbReference>
<dbReference type="EMBL" id="JBEJUE010000061">
    <property type="protein sequence ID" value="MER0429499.1"/>
    <property type="molecule type" value="Genomic_DNA"/>
</dbReference>
<dbReference type="RefSeq" id="WP_094214041.1">
    <property type="nucleotide sequence ID" value="NZ_CP108360.1"/>
</dbReference>
<sequence>MIPFLRKDRGQAFPIYVMMVAGLLFLALAFFAVGKASALRNGSQGAADAAALAAAQQARDDFGTGFLASLPGNMLDAFLGTPFVAPCYEAQRLADANDADEKLCYPTPGYLRDRITVEVQGRKTVDSSVLPGSDKRKAEARATALIEFRCPNPKAVDANSDGVQDLFIFTCRNGEILEIVPASPPPWESVSRTLFDVRLVDQ</sequence>
<evidence type="ECO:0000313" key="4">
    <source>
        <dbReference type="Proteomes" id="UP000471648"/>
    </source>
</evidence>
<feature type="domain" description="Putative Flp pilus-assembly TadG-like N-terminal" evidence="1">
    <location>
        <begin position="10"/>
        <end position="57"/>
    </location>
</feature>
<dbReference type="Pfam" id="PF13400">
    <property type="entry name" value="Tad"/>
    <property type="match status" value="1"/>
</dbReference>